<feature type="region of interest" description="Disordered" evidence="1">
    <location>
        <begin position="309"/>
        <end position="357"/>
    </location>
</feature>
<evidence type="ECO:0000313" key="4">
    <source>
        <dbReference type="Proteomes" id="UP001209540"/>
    </source>
</evidence>
<feature type="compositionally biased region" description="Acidic residues" evidence="1">
    <location>
        <begin position="347"/>
        <end position="357"/>
    </location>
</feature>
<organism evidence="3 4">
    <name type="scientific">Phascolomyces articulosus</name>
    <dbReference type="NCBI Taxonomy" id="60185"/>
    <lineage>
        <taxon>Eukaryota</taxon>
        <taxon>Fungi</taxon>
        <taxon>Fungi incertae sedis</taxon>
        <taxon>Mucoromycota</taxon>
        <taxon>Mucoromycotina</taxon>
        <taxon>Mucoromycetes</taxon>
        <taxon>Mucorales</taxon>
        <taxon>Lichtheimiaceae</taxon>
        <taxon>Phascolomyces</taxon>
    </lineage>
</organism>
<evidence type="ECO:0000259" key="2">
    <source>
        <dbReference type="Pfam" id="PF10354"/>
    </source>
</evidence>
<gene>
    <name evidence="3" type="ORF">BDA99DRAFT_554290</name>
</gene>
<dbReference type="Proteomes" id="UP001209540">
    <property type="component" value="Unassembled WGS sequence"/>
</dbReference>
<name>A0AAD5KZY8_9FUNG</name>
<evidence type="ECO:0000313" key="3">
    <source>
        <dbReference type="EMBL" id="KAI9278672.1"/>
    </source>
</evidence>
<dbReference type="InterPro" id="IPR019446">
    <property type="entry name" value="BMT5-like"/>
</dbReference>
<dbReference type="GO" id="GO:0070475">
    <property type="term" value="P:rRNA base methylation"/>
    <property type="evidence" value="ECO:0007669"/>
    <property type="project" value="InterPro"/>
</dbReference>
<proteinExistence type="predicted"/>
<evidence type="ECO:0000256" key="1">
    <source>
        <dbReference type="SAM" id="MobiDB-lite"/>
    </source>
</evidence>
<dbReference type="EMBL" id="JAIXMP010000001">
    <property type="protein sequence ID" value="KAI9278672.1"/>
    <property type="molecule type" value="Genomic_DNA"/>
</dbReference>
<dbReference type="GO" id="GO:0005737">
    <property type="term" value="C:cytoplasm"/>
    <property type="evidence" value="ECO:0007669"/>
    <property type="project" value="TreeGrafter"/>
</dbReference>
<keyword evidence="4" id="KW-1185">Reference proteome</keyword>
<reference evidence="3" key="1">
    <citation type="journal article" date="2022" name="IScience">
        <title>Evolution of zygomycete secretomes and the origins of terrestrial fungal ecologies.</title>
        <authorList>
            <person name="Chang Y."/>
            <person name="Wang Y."/>
            <person name="Mondo S."/>
            <person name="Ahrendt S."/>
            <person name="Andreopoulos W."/>
            <person name="Barry K."/>
            <person name="Beard J."/>
            <person name="Benny G.L."/>
            <person name="Blankenship S."/>
            <person name="Bonito G."/>
            <person name="Cuomo C."/>
            <person name="Desiro A."/>
            <person name="Gervers K.A."/>
            <person name="Hundley H."/>
            <person name="Kuo A."/>
            <person name="LaButti K."/>
            <person name="Lang B.F."/>
            <person name="Lipzen A."/>
            <person name="O'Donnell K."/>
            <person name="Pangilinan J."/>
            <person name="Reynolds N."/>
            <person name="Sandor L."/>
            <person name="Smith M.E."/>
            <person name="Tsang A."/>
            <person name="Grigoriev I.V."/>
            <person name="Stajich J.E."/>
            <person name="Spatafora J.W."/>
        </authorList>
    </citation>
    <scope>NUCLEOTIDE SEQUENCE</scope>
    <source>
        <strain evidence="3">RSA 2281</strain>
    </source>
</reference>
<feature type="compositionally biased region" description="Basic residues" evidence="1">
    <location>
        <begin position="39"/>
        <end position="54"/>
    </location>
</feature>
<dbReference type="GO" id="GO:0070042">
    <property type="term" value="F:rRNA (uridine-N3-)-methyltransferase activity"/>
    <property type="evidence" value="ECO:0007669"/>
    <property type="project" value="InterPro"/>
</dbReference>
<reference evidence="3" key="2">
    <citation type="submission" date="2023-02" db="EMBL/GenBank/DDBJ databases">
        <authorList>
            <consortium name="DOE Joint Genome Institute"/>
            <person name="Mondo S.J."/>
            <person name="Chang Y."/>
            <person name="Wang Y."/>
            <person name="Ahrendt S."/>
            <person name="Andreopoulos W."/>
            <person name="Barry K."/>
            <person name="Beard J."/>
            <person name="Benny G.L."/>
            <person name="Blankenship S."/>
            <person name="Bonito G."/>
            <person name="Cuomo C."/>
            <person name="Desiro A."/>
            <person name="Gervers K.A."/>
            <person name="Hundley H."/>
            <person name="Kuo A."/>
            <person name="LaButti K."/>
            <person name="Lang B.F."/>
            <person name="Lipzen A."/>
            <person name="O'Donnell K."/>
            <person name="Pangilinan J."/>
            <person name="Reynolds N."/>
            <person name="Sandor L."/>
            <person name="Smith M.W."/>
            <person name="Tsang A."/>
            <person name="Grigoriev I.V."/>
            <person name="Stajich J.E."/>
            <person name="Spatafora J.W."/>
        </authorList>
    </citation>
    <scope>NUCLEOTIDE SEQUENCE</scope>
    <source>
        <strain evidence="3">RSA 2281</strain>
    </source>
</reference>
<accession>A0AAD5KZY8</accession>
<feature type="compositionally biased region" description="Basic residues" evidence="1">
    <location>
        <begin position="331"/>
        <end position="341"/>
    </location>
</feature>
<protein>
    <recommendedName>
        <fullName evidence="2">25S rRNA (uridine-N(3))-methyltransferase BMT5-like domain-containing protein</fullName>
    </recommendedName>
</protein>
<dbReference type="AlphaFoldDB" id="A0AAD5KZY8"/>
<feature type="domain" description="25S rRNA (uridine-N(3))-methyltransferase BMT5-like" evidence="2">
    <location>
        <begin position="62"/>
        <end position="274"/>
    </location>
</feature>
<sequence>MPPKKKKLKTSLNNVLAAASRIQKEKYKQQAHEAQLAKVKQKQKTHPQHGRKPNYNKLDRVLLIGEGNFSFARSLAENYMKDNPSNIVATCYDSEQVLYEKYADEAKNNLAILKELGVTVLFDIDGTKLHKYKDLRKNRYTRIIFNFPHAGSGIKDQDHNVRANQKLLNEFFTSATPLLSTEGQISRFHPIKSQQYEEEEEENDEALLEGFKDLEEEDESEEPLPEGEMHITIKTCKPYNLWDVRTLAKTTGRLAIKTTFPFHPDIYPGYEHRRTLGFKQGVSKGENAEIVQSDPKTFVVVRKSAMAADVERSKQGAINRKKELQRLALLGKKKRKQRHGGRKGDSSDDDDEDDDDE</sequence>
<comment type="caution">
    <text evidence="3">The sequence shown here is derived from an EMBL/GenBank/DDBJ whole genome shotgun (WGS) entry which is preliminary data.</text>
</comment>
<feature type="region of interest" description="Disordered" evidence="1">
    <location>
        <begin position="34"/>
        <end position="55"/>
    </location>
</feature>
<dbReference type="PANTHER" id="PTHR11538:SF26">
    <property type="entry name" value="FERREDOXIN-FOLD ANTICODON-BINDING DOMAIN-CONTAINING PROTEIN 1"/>
    <property type="match status" value="1"/>
</dbReference>
<dbReference type="PANTHER" id="PTHR11538">
    <property type="entry name" value="PHENYLALANYL-TRNA SYNTHETASE"/>
    <property type="match status" value="1"/>
</dbReference>
<dbReference type="Pfam" id="PF10354">
    <property type="entry name" value="BMT5-like"/>
    <property type="match status" value="1"/>
</dbReference>
<feature type="compositionally biased region" description="Basic and acidic residues" evidence="1">
    <location>
        <begin position="309"/>
        <end position="325"/>
    </location>
</feature>